<proteinExistence type="predicted"/>
<organism evidence="1 2">
    <name type="scientific">Microcystis panniformis Mp_MB_F_20051200_S9</name>
    <dbReference type="NCBI Taxonomy" id="2486223"/>
    <lineage>
        <taxon>Bacteria</taxon>
        <taxon>Bacillati</taxon>
        <taxon>Cyanobacteriota</taxon>
        <taxon>Cyanophyceae</taxon>
        <taxon>Oscillatoriophycideae</taxon>
        <taxon>Chroococcales</taxon>
        <taxon>Microcystaceae</taxon>
        <taxon>Microcystis</taxon>
    </lineage>
</organism>
<name>A0A552PX52_9CHRO</name>
<dbReference type="Proteomes" id="UP000317165">
    <property type="component" value="Unassembled WGS sequence"/>
</dbReference>
<dbReference type="AlphaFoldDB" id="A0A552PX52"/>
<accession>A0A552PX52</accession>
<evidence type="ECO:0000313" key="2">
    <source>
        <dbReference type="Proteomes" id="UP000317165"/>
    </source>
</evidence>
<dbReference type="EMBL" id="SFAC01000144">
    <property type="protein sequence ID" value="TRV61547.1"/>
    <property type="molecule type" value="Genomic_DNA"/>
</dbReference>
<reference evidence="1 2" key="1">
    <citation type="submission" date="2019-01" db="EMBL/GenBank/DDBJ databases">
        <title>Coherence of Microcystis species and biogeography revealed through population genomics.</title>
        <authorList>
            <person name="Perez-Carrascal O.M."/>
            <person name="Terrat Y."/>
            <person name="Giani A."/>
            <person name="Fortin N."/>
            <person name="Tromas N."/>
            <person name="Shapiro B.J."/>
        </authorList>
    </citation>
    <scope>NUCLEOTIDE SEQUENCE [LARGE SCALE GENOMIC DNA]</scope>
    <source>
        <strain evidence="1">Mp_MB_F_20051200_S9</strain>
    </source>
</reference>
<comment type="caution">
    <text evidence="1">The sequence shown here is derived from an EMBL/GenBank/DDBJ whole genome shotgun (WGS) entry which is preliminary data.</text>
</comment>
<gene>
    <name evidence="1" type="ORF">EWV53_12490</name>
</gene>
<sequence length="69" mass="7905">MGIGLLTQSIDNQFYPDWDFLATPVQKNFSPVTFSRLSDNFSALWPLNGQIALFCPINRDLFGLVDYFK</sequence>
<evidence type="ECO:0000313" key="1">
    <source>
        <dbReference type="EMBL" id="TRV61547.1"/>
    </source>
</evidence>
<protein>
    <submittedName>
        <fullName evidence="1">Uncharacterized protein</fullName>
    </submittedName>
</protein>